<dbReference type="OrthoDB" id="794777at2"/>
<organism evidence="1 2">
    <name type="scientific">Mucilaginibacter gossypiicola</name>
    <dbReference type="NCBI Taxonomy" id="551995"/>
    <lineage>
        <taxon>Bacteria</taxon>
        <taxon>Pseudomonadati</taxon>
        <taxon>Bacteroidota</taxon>
        <taxon>Sphingobacteriia</taxon>
        <taxon>Sphingobacteriales</taxon>
        <taxon>Sphingobacteriaceae</taxon>
        <taxon>Mucilaginibacter</taxon>
    </lineage>
</organism>
<sequence>MNEVITINNRKLYYQKYHQDMDWTKIIPTEKWVLVVSIDKKDNIVFKDIAYSAIDRDVHYVCCTGNYGEVLHDYIDEVIVAREVGAVEGHLPINDVVTTWHNDGLSDALWYALHCSGDAGDVLMLDVSEIQAGPDWEELIESWSQI</sequence>
<dbReference type="AlphaFoldDB" id="A0A1H8H471"/>
<name>A0A1H8H471_9SPHI</name>
<dbReference type="Proteomes" id="UP000198942">
    <property type="component" value="Unassembled WGS sequence"/>
</dbReference>
<accession>A0A1H8H471</accession>
<proteinExistence type="predicted"/>
<dbReference type="EMBL" id="FOCL01000003">
    <property type="protein sequence ID" value="SEN51036.1"/>
    <property type="molecule type" value="Genomic_DNA"/>
</dbReference>
<reference evidence="2" key="1">
    <citation type="submission" date="2016-10" db="EMBL/GenBank/DDBJ databases">
        <authorList>
            <person name="Varghese N."/>
            <person name="Submissions S."/>
        </authorList>
    </citation>
    <scope>NUCLEOTIDE SEQUENCE [LARGE SCALE GENOMIC DNA]</scope>
    <source>
        <strain evidence="2">Gh-48</strain>
    </source>
</reference>
<evidence type="ECO:0000313" key="2">
    <source>
        <dbReference type="Proteomes" id="UP000198942"/>
    </source>
</evidence>
<gene>
    <name evidence="1" type="ORF">SAMN05192574_103382</name>
</gene>
<keyword evidence="2" id="KW-1185">Reference proteome</keyword>
<evidence type="ECO:0000313" key="1">
    <source>
        <dbReference type="EMBL" id="SEN51036.1"/>
    </source>
</evidence>
<dbReference type="RefSeq" id="WP_091210712.1">
    <property type="nucleotide sequence ID" value="NZ_FOCL01000003.1"/>
</dbReference>
<dbReference type="STRING" id="551995.SAMN05192574_103382"/>
<protein>
    <submittedName>
        <fullName evidence="1">Uncharacterized protein</fullName>
    </submittedName>
</protein>